<dbReference type="InParanoid" id="G0N3H4"/>
<proteinExistence type="predicted"/>
<keyword evidence="3" id="KW-1185">Reference proteome</keyword>
<sequence length="126" mass="15021">MTTTTTVQQVPSQAKELFPSALIDFALQKLERTERSLRNQKKEEKFFKRCMEYQLLNAWDQMVKDRKIRKRVRTERMNPKKSVDPLEPAQKKVKDEEWVKKEREAKEAAEEAMFSEPLELEESMSI</sequence>
<dbReference type="AlphaFoldDB" id="G0N3H4"/>
<dbReference type="EMBL" id="GL379834">
    <property type="protein sequence ID" value="EGT51540.1"/>
    <property type="molecule type" value="Genomic_DNA"/>
</dbReference>
<organism evidence="3">
    <name type="scientific">Caenorhabditis brenneri</name>
    <name type="common">Nematode worm</name>
    <dbReference type="NCBI Taxonomy" id="135651"/>
    <lineage>
        <taxon>Eukaryota</taxon>
        <taxon>Metazoa</taxon>
        <taxon>Ecdysozoa</taxon>
        <taxon>Nematoda</taxon>
        <taxon>Chromadorea</taxon>
        <taxon>Rhabditida</taxon>
        <taxon>Rhabditina</taxon>
        <taxon>Rhabditomorpha</taxon>
        <taxon>Rhabditoidea</taxon>
        <taxon>Rhabditidae</taxon>
        <taxon>Peloderinae</taxon>
        <taxon>Caenorhabditis</taxon>
    </lineage>
</organism>
<name>G0N3H4_CAEBE</name>
<evidence type="ECO:0000313" key="3">
    <source>
        <dbReference type="Proteomes" id="UP000008068"/>
    </source>
</evidence>
<evidence type="ECO:0000313" key="2">
    <source>
        <dbReference type="EMBL" id="EGT51540.1"/>
    </source>
</evidence>
<protein>
    <submittedName>
        <fullName evidence="2">Uncharacterized protein</fullName>
    </submittedName>
</protein>
<feature type="compositionally biased region" description="Basic and acidic residues" evidence="1">
    <location>
        <begin position="74"/>
        <end position="109"/>
    </location>
</feature>
<reference evidence="3" key="1">
    <citation type="submission" date="2011-07" db="EMBL/GenBank/DDBJ databases">
        <authorList>
            <consortium name="Caenorhabditis brenneri Sequencing and Analysis Consortium"/>
            <person name="Wilson R.K."/>
        </authorList>
    </citation>
    <scope>NUCLEOTIDE SEQUENCE [LARGE SCALE GENOMIC DNA]</scope>
    <source>
        <strain evidence="3">PB2801</strain>
    </source>
</reference>
<dbReference type="eggNOG" id="ENOG502TK7K">
    <property type="taxonomic scope" value="Eukaryota"/>
</dbReference>
<gene>
    <name evidence="2" type="ORF">CAEBREN_24238</name>
</gene>
<dbReference type="Proteomes" id="UP000008068">
    <property type="component" value="Unassembled WGS sequence"/>
</dbReference>
<dbReference type="HOGENOM" id="CLU_1983527_0_0_1"/>
<evidence type="ECO:0000256" key="1">
    <source>
        <dbReference type="SAM" id="MobiDB-lite"/>
    </source>
</evidence>
<feature type="region of interest" description="Disordered" evidence="1">
    <location>
        <begin position="70"/>
        <end position="126"/>
    </location>
</feature>
<accession>G0N3H4</accession>